<keyword evidence="5 13" id="KW-0479">Metal-binding</keyword>
<dbReference type="NCBIfam" id="NF004531">
    <property type="entry name" value="PRK05878.1"/>
    <property type="match status" value="1"/>
</dbReference>
<dbReference type="SUPFAM" id="SSF52009">
    <property type="entry name" value="Phosphohistidine domain"/>
    <property type="match status" value="1"/>
</dbReference>
<dbReference type="GO" id="GO:0046872">
    <property type="term" value="F:metal ion binding"/>
    <property type="evidence" value="ECO:0007669"/>
    <property type="project" value="UniProtKB-UniRule"/>
</dbReference>
<evidence type="ECO:0000256" key="5">
    <source>
        <dbReference type="ARBA" id="ARBA00022723"/>
    </source>
</evidence>
<keyword evidence="9 13" id="KW-0460">Magnesium</keyword>
<dbReference type="InterPro" id="IPR000121">
    <property type="entry name" value="PEP_util_C"/>
</dbReference>
<name>A0A097IU32_9FLOR</name>
<dbReference type="SUPFAM" id="SSF56059">
    <property type="entry name" value="Glutathione synthetase ATP-binding domain-like"/>
    <property type="match status" value="1"/>
</dbReference>
<dbReference type="InterPro" id="IPR010121">
    <property type="entry name" value="Pyruvate_phosphate_dikinase"/>
</dbReference>
<dbReference type="InterPro" id="IPR036637">
    <property type="entry name" value="Phosphohistidine_dom_sf"/>
</dbReference>
<dbReference type="NCBIfam" id="TIGR01828">
    <property type="entry name" value="pyru_phos_dikin"/>
    <property type="match status" value="1"/>
</dbReference>
<dbReference type="InterPro" id="IPR013815">
    <property type="entry name" value="ATP_grasp_subdomain_1"/>
</dbReference>
<keyword evidence="17" id="KW-0670">Pyruvate</keyword>
<evidence type="ECO:0000256" key="9">
    <source>
        <dbReference type="ARBA" id="ARBA00022842"/>
    </source>
</evidence>
<dbReference type="PANTHER" id="PTHR22931">
    <property type="entry name" value="PHOSPHOENOLPYRUVATE DIKINASE-RELATED"/>
    <property type="match status" value="1"/>
</dbReference>
<feature type="domain" description="Pyruvate phosphate dikinase AMP/ATP-binding" evidence="15">
    <location>
        <begin position="48"/>
        <end position="84"/>
    </location>
</feature>
<dbReference type="Gene3D" id="1.10.189.10">
    <property type="entry name" value="Pyruvate Phosphate Dikinase, domain 2"/>
    <property type="match status" value="1"/>
</dbReference>
<feature type="binding site" evidence="12">
    <location>
        <position position="808"/>
    </location>
    <ligand>
        <name>substrate</name>
    </ligand>
</feature>
<dbReference type="Pfam" id="PF01326">
    <property type="entry name" value="PPDK_N"/>
    <property type="match status" value="3"/>
</dbReference>
<dbReference type="Gene3D" id="3.30.1490.20">
    <property type="entry name" value="ATP-grasp fold, A domain"/>
    <property type="match status" value="1"/>
</dbReference>
<keyword evidence="6" id="KW-0547">Nucleotide-binding</keyword>
<sequence length="914" mass="99583">MNTAITLSNLLSNQVPLAITDKSQFKQGKYVYSFGNGKAEGNTGMRAILGGKGTGLAEMSALGLPVPPGFTITTEVCTLFSKQGGNYPPGLETDVAKSLTMVEKLTGARFGNAHRPLLVSVRSGARASMPGMMDTVLNLGLNDHTVRGLATQSGDPRFAYDSYRRFIQMFGDVVMGVDHHHFEDILDKHKKVCGLSLDTELTAQDWQDIICEYKLKIHEQTGRDFPQDPRMQLWDAIAAVFRSWTNARAVTYRRLHNIPNNWGTAVNVQAMVFGNMGDDSATGVAFTRDPATGENALYGEYLVNAQGEDVVAGIRTPQQLTVAGRLAHRSKLPAMEEVMPEVFQELNAVRHNLEKHYGDMQDIEFTVQRGKLYMLQTRVGKRTASAALKIACDMVDEGVINEDQAIMRVDPGSLNQLLHPTLDPKAERQIIARGLPASPGAASGHIVFSADEAERLSHAGEKAILCRAETSPEDIHGMHAAVGIVTTRGGMTSHAAVVARGMGRPCVAGASEISIDYKASTLSVRGLVLKEGDLVTLDGGTGEVMSGFVPTIEPELSEDFSRLMGWADARRKLGVLVNADTPGDCRKALEFGAEGIGLCRTEHMFFEAGRIIAVREMILANSEEGRRKALAKVLPMQRHDFAEIFRIMHGLPVTIRLLDPPLHEFLPHGEAEMNEVADAAGVSVELVRERVIKVREVNPMLGHRGCRLGITYPEIYEMQTRAIIEAAAIVAKETGVNVEVEIMIPFVAMESELRIVKEHVDSVAKDVLMDEGKNVHYVVGTMIELPRAALNAGKIARQAHFFSFGTNDLTQTTFGLSRDDAGSFLPTYENRGIVQGDPFVHLDVEGVGELMRIAVERGRKTRPDLKLCLCGEHGGDSASVKFCHELGLDCVSCSPYRVPIARLSAAQAALSISP</sequence>
<gene>
    <name evidence="17" type="primary">ppdk</name>
</gene>
<evidence type="ECO:0000259" key="15">
    <source>
        <dbReference type="Pfam" id="PF01326"/>
    </source>
</evidence>
<evidence type="ECO:0000256" key="11">
    <source>
        <dbReference type="PIRSR" id="PIRSR000853-1"/>
    </source>
</evidence>
<dbReference type="InterPro" id="IPR002192">
    <property type="entry name" value="PPDK_AMP/ATP-bd"/>
</dbReference>
<dbReference type="GO" id="GO:0050242">
    <property type="term" value="F:pyruvate, phosphate dikinase activity"/>
    <property type="evidence" value="ECO:0007669"/>
    <property type="project" value="UniProtKB-UniRule"/>
</dbReference>
<keyword evidence="8" id="KW-0067">ATP-binding</keyword>
<evidence type="ECO:0000256" key="2">
    <source>
        <dbReference type="ARBA" id="ARBA00007837"/>
    </source>
</evidence>
<dbReference type="Pfam" id="PF00391">
    <property type="entry name" value="PEP-utilizers"/>
    <property type="match status" value="1"/>
</dbReference>
<evidence type="ECO:0000256" key="4">
    <source>
        <dbReference type="ARBA" id="ARBA00022679"/>
    </source>
</evidence>
<feature type="binding site" evidence="12">
    <location>
        <position position="807"/>
    </location>
    <ligand>
        <name>substrate</name>
    </ligand>
</feature>
<accession>A0A097IU32</accession>
<dbReference type="AlphaFoldDB" id="A0A097IU32"/>
<dbReference type="InterPro" id="IPR040442">
    <property type="entry name" value="Pyrv_kinase-like_dom_sf"/>
</dbReference>
<evidence type="ECO:0000256" key="12">
    <source>
        <dbReference type="PIRSR" id="PIRSR000853-2"/>
    </source>
</evidence>
<feature type="domain" description="Pyruvate phosphate dikinase AMP/ATP-binding" evidence="15">
    <location>
        <begin position="341"/>
        <end position="396"/>
    </location>
</feature>
<evidence type="ECO:0000256" key="10">
    <source>
        <dbReference type="PIRNR" id="PIRNR000853"/>
    </source>
</evidence>
<dbReference type="Gene3D" id="3.30.470.20">
    <property type="entry name" value="ATP-grasp fold, B domain"/>
    <property type="match status" value="1"/>
</dbReference>
<feature type="binding site" evidence="13">
    <location>
        <position position="808"/>
    </location>
    <ligand>
        <name>Mg(2+)</name>
        <dbReference type="ChEBI" id="CHEBI:18420"/>
    </ligand>
</feature>
<dbReference type="EC" id="2.7.9.1" evidence="3 10"/>
<protein>
    <recommendedName>
        <fullName evidence="3 10">Pyruvate, phosphate dikinase</fullName>
        <ecNumber evidence="3 10">2.7.9.1</ecNumber>
    </recommendedName>
</protein>
<dbReference type="GO" id="GO:0005524">
    <property type="term" value="F:ATP binding"/>
    <property type="evidence" value="ECO:0007669"/>
    <property type="project" value="UniProtKB-UniRule"/>
</dbReference>
<keyword evidence="4" id="KW-0808">Transferase</keyword>
<dbReference type="Pfam" id="PF02896">
    <property type="entry name" value="PEP-utilizers_C"/>
    <property type="match status" value="1"/>
</dbReference>
<dbReference type="GO" id="GO:0016301">
    <property type="term" value="F:kinase activity"/>
    <property type="evidence" value="ECO:0007669"/>
    <property type="project" value="UniProtKB-UniRule"/>
</dbReference>
<dbReference type="InterPro" id="IPR015813">
    <property type="entry name" value="Pyrv/PenolPyrv_kinase-like_dom"/>
</dbReference>
<dbReference type="PANTHER" id="PTHR22931:SF9">
    <property type="entry name" value="PYRUVATE, PHOSPHATE DIKINASE 1, CHLOROPLASTIC"/>
    <property type="match status" value="1"/>
</dbReference>
<dbReference type="EMBL" id="KM113704">
    <property type="protein sequence ID" value="AIT69967.1"/>
    <property type="molecule type" value="mRNA"/>
</dbReference>
<dbReference type="InterPro" id="IPR018274">
    <property type="entry name" value="PEP_util_AS"/>
</dbReference>
<evidence type="ECO:0000259" key="14">
    <source>
        <dbReference type="Pfam" id="PF00391"/>
    </source>
</evidence>
<feature type="binding site" evidence="12">
    <location>
        <position position="784"/>
    </location>
    <ligand>
        <name>substrate</name>
    </ligand>
</feature>
<evidence type="ECO:0000256" key="6">
    <source>
        <dbReference type="ARBA" id="ARBA00022741"/>
    </source>
</evidence>
<feature type="active site" description="Proton donor" evidence="11">
    <location>
        <position position="870"/>
    </location>
</feature>
<feature type="active site" description="Tele-phosphohistidine intermediate" evidence="11">
    <location>
        <position position="494"/>
    </location>
</feature>
<feature type="binding site" evidence="12">
    <location>
        <position position="806"/>
    </location>
    <ligand>
        <name>substrate</name>
    </ligand>
</feature>
<dbReference type="Gene3D" id="3.20.20.60">
    <property type="entry name" value="Phosphoenolpyruvate-binding domains"/>
    <property type="match status" value="1"/>
</dbReference>
<feature type="binding site" evidence="13">
    <location>
        <position position="784"/>
    </location>
    <ligand>
        <name>Mg(2+)</name>
        <dbReference type="ChEBI" id="CHEBI:18420"/>
    </ligand>
</feature>
<feature type="binding site" evidence="12">
    <location>
        <position position="805"/>
    </location>
    <ligand>
        <name>substrate</name>
    </ligand>
</feature>
<keyword evidence="7 17" id="KW-0418">Kinase</keyword>
<dbReference type="PIRSF" id="PIRSF000853">
    <property type="entry name" value="PPDK"/>
    <property type="match status" value="1"/>
</dbReference>
<comment type="cofactor">
    <cofactor evidence="1 10 13">
        <name>Mg(2+)</name>
        <dbReference type="ChEBI" id="CHEBI:18420"/>
    </cofactor>
</comment>
<evidence type="ECO:0000256" key="13">
    <source>
        <dbReference type="PIRSR" id="PIRSR000853-3"/>
    </source>
</evidence>
<evidence type="ECO:0000259" key="16">
    <source>
        <dbReference type="Pfam" id="PF02896"/>
    </source>
</evidence>
<feature type="binding site" evidence="12">
    <location>
        <position position="656"/>
    </location>
    <ligand>
        <name>substrate</name>
    </ligand>
</feature>
<reference evidence="17" key="1">
    <citation type="journal article" date="2014" name="PLoS ONE">
        <title>Phylogeny of c4-photosynthesis enzymes based on algal transcriptomic and genomic data supports an archaeal/proteobacterial origin and multiple duplication for most c4-related genes.</title>
        <authorList>
            <person name="Chi S."/>
            <person name="Wu S."/>
            <person name="Yu J."/>
            <person name="Wang X."/>
            <person name="Tang X."/>
            <person name="Liu T."/>
        </authorList>
    </citation>
    <scope>NUCLEOTIDE SEQUENCE</scope>
    <source>
        <strain evidence="17">PWKQ-2000532</strain>
    </source>
</reference>
<dbReference type="PROSITE" id="PS00370">
    <property type="entry name" value="PEP_ENZYMES_PHOS_SITE"/>
    <property type="match status" value="1"/>
</dbReference>
<organism evidence="17">
    <name type="scientific">Grateloupia chiangii</name>
    <dbReference type="NCBI Taxonomy" id="1561944"/>
    <lineage>
        <taxon>Eukaryota</taxon>
        <taxon>Rhodophyta</taxon>
        <taxon>Florideophyceae</taxon>
        <taxon>Rhodymeniophycidae</taxon>
        <taxon>Halymeniales</taxon>
        <taxon>Halymeniaceae</taxon>
        <taxon>Grateloupia</taxon>
    </lineage>
</organism>
<feature type="binding site" evidence="12">
    <location>
        <position position="600"/>
    </location>
    <ligand>
        <name>substrate</name>
    </ligand>
</feature>
<evidence type="ECO:0000256" key="7">
    <source>
        <dbReference type="ARBA" id="ARBA00022777"/>
    </source>
</evidence>
<evidence type="ECO:0000256" key="3">
    <source>
        <dbReference type="ARBA" id="ARBA00011994"/>
    </source>
</evidence>
<evidence type="ECO:0000256" key="8">
    <source>
        <dbReference type="ARBA" id="ARBA00022840"/>
    </source>
</evidence>
<dbReference type="InterPro" id="IPR008279">
    <property type="entry name" value="PEP-util_enz_mobile_dom"/>
</dbReference>
<feature type="domain" description="PEP-utilising enzyme mobile" evidence="14">
    <location>
        <begin position="461"/>
        <end position="542"/>
    </location>
</feature>
<comment type="similarity">
    <text evidence="2 10">Belongs to the PEP-utilizing enzyme family.</text>
</comment>
<evidence type="ECO:0000313" key="17">
    <source>
        <dbReference type="EMBL" id="AIT69967.1"/>
    </source>
</evidence>
<dbReference type="Gene3D" id="1.20.80.30">
    <property type="match status" value="1"/>
</dbReference>
<evidence type="ECO:0000256" key="1">
    <source>
        <dbReference type="ARBA" id="ARBA00001946"/>
    </source>
</evidence>
<feature type="domain" description="PEP-utilising enzyme C-terminal" evidence="16">
    <location>
        <begin position="557"/>
        <end position="908"/>
    </location>
</feature>
<feature type="domain" description="Pyruvate phosphate dikinase AMP/ATP-binding" evidence="15">
    <location>
        <begin position="92"/>
        <end position="325"/>
    </location>
</feature>
<proteinExistence type="evidence at transcript level"/>
<comment type="catalytic activity">
    <reaction evidence="10">
        <text>pyruvate + phosphate + ATP = phosphoenolpyruvate + AMP + diphosphate + H(+)</text>
        <dbReference type="Rhea" id="RHEA:10756"/>
        <dbReference type="ChEBI" id="CHEBI:15361"/>
        <dbReference type="ChEBI" id="CHEBI:15378"/>
        <dbReference type="ChEBI" id="CHEBI:30616"/>
        <dbReference type="ChEBI" id="CHEBI:33019"/>
        <dbReference type="ChEBI" id="CHEBI:43474"/>
        <dbReference type="ChEBI" id="CHEBI:58702"/>
        <dbReference type="ChEBI" id="CHEBI:456215"/>
        <dbReference type="EC" id="2.7.9.1"/>
    </reaction>
</comment>
<dbReference type="SUPFAM" id="SSF51621">
    <property type="entry name" value="Phosphoenolpyruvate/pyruvate domain"/>
    <property type="match status" value="1"/>
</dbReference>
<dbReference type="Gene3D" id="3.50.30.10">
    <property type="entry name" value="Phosphohistidine domain"/>
    <property type="match status" value="1"/>
</dbReference>